<keyword evidence="1" id="KW-0175">Coiled coil</keyword>
<sequence>MKDEDDTLAHRHKEKVVSLNLELANLEHALRGAQLLAELLANNDMPTEEADRQAPRSIVAVLALADSRLQQLRQVIRGEADARHLWAPHNAISPEPVPGDADDVRLEAWSAPRPPAAPSIRKRAGGTARRKPQAKRAARKTAAGGAEQPATRNEDASAPVAPASP</sequence>
<dbReference type="Proteomes" id="UP000518300">
    <property type="component" value="Unassembled WGS sequence"/>
</dbReference>
<feature type="compositionally biased region" description="Basic residues" evidence="2">
    <location>
        <begin position="120"/>
        <end position="139"/>
    </location>
</feature>
<name>A0A848LYF1_9BACT</name>
<dbReference type="AlphaFoldDB" id="A0A848LYF1"/>
<feature type="coiled-coil region" evidence="1">
    <location>
        <begin position="9"/>
        <end position="43"/>
    </location>
</feature>
<protein>
    <submittedName>
        <fullName evidence="3">Uncharacterized protein</fullName>
    </submittedName>
</protein>
<evidence type="ECO:0000313" key="4">
    <source>
        <dbReference type="Proteomes" id="UP000518300"/>
    </source>
</evidence>
<keyword evidence="4" id="KW-1185">Reference proteome</keyword>
<dbReference type="EMBL" id="JABBJJ010000485">
    <property type="protein sequence ID" value="NMO22856.1"/>
    <property type="molecule type" value="Genomic_DNA"/>
</dbReference>
<evidence type="ECO:0000313" key="3">
    <source>
        <dbReference type="EMBL" id="NMO22856.1"/>
    </source>
</evidence>
<comment type="caution">
    <text evidence="3">The sequence shown here is derived from an EMBL/GenBank/DDBJ whole genome shotgun (WGS) entry which is preliminary data.</text>
</comment>
<gene>
    <name evidence="3" type="ORF">HG543_49565</name>
</gene>
<proteinExistence type="predicted"/>
<feature type="region of interest" description="Disordered" evidence="2">
    <location>
        <begin position="87"/>
        <end position="165"/>
    </location>
</feature>
<evidence type="ECO:0000256" key="2">
    <source>
        <dbReference type="SAM" id="MobiDB-lite"/>
    </source>
</evidence>
<accession>A0A848LYF1</accession>
<evidence type="ECO:0000256" key="1">
    <source>
        <dbReference type="SAM" id="Coils"/>
    </source>
</evidence>
<organism evidence="3 4">
    <name type="scientific">Pyxidicoccus fallax</name>
    <dbReference type="NCBI Taxonomy" id="394095"/>
    <lineage>
        <taxon>Bacteria</taxon>
        <taxon>Pseudomonadati</taxon>
        <taxon>Myxococcota</taxon>
        <taxon>Myxococcia</taxon>
        <taxon>Myxococcales</taxon>
        <taxon>Cystobacterineae</taxon>
        <taxon>Myxococcaceae</taxon>
        <taxon>Pyxidicoccus</taxon>
    </lineage>
</organism>
<dbReference type="RefSeq" id="WP_169351980.1">
    <property type="nucleotide sequence ID" value="NZ_JABBJJ010000485.1"/>
</dbReference>
<reference evidence="3 4" key="1">
    <citation type="submission" date="2020-04" db="EMBL/GenBank/DDBJ databases">
        <title>Draft genome of Pyxidicoccus fallax type strain.</title>
        <authorList>
            <person name="Whitworth D.E."/>
        </authorList>
    </citation>
    <scope>NUCLEOTIDE SEQUENCE [LARGE SCALE GENOMIC DNA]</scope>
    <source>
        <strain evidence="3 4">DSM 14698</strain>
    </source>
</reference>